<dbReference type="EMBL" id="CP074402">
    <property type="protein sequence ID" value="QVJ00534.1"/>
    <property type="molecule type" value="Genomic_DNA"/>
</dbReference>
<protein>
    <submittedName>
        <fullName evidence="1">Uncharacterized protein</fullName>
    </submittedName>
</protein>
<sequence>MLLTVRALDDPACWAAFLRRLGELRRDRALNPLYWRVTVPAPERHERLVAHLRAQHPDSHALSWLARAVAETAGDPDAAAALRALLPGAEQLRRTTRPTLPAP</sequence>
<organism evidence="1 2">
    <name type="scientific">Nocardiopsis eucommiae</name>
    <dbReference type="NCBI Taxonomy" id="2831970"/>
    <lineage>
        <taxon>Bacteria</taxon>
        <taxon>Bacillati</taxon>
        <taxon>Actinomycetota</taxon>
        <taxon>Actinomycetes</taxon>
        <taxon>Streptosporangiales</taxon>
        <taxon>Nocardiopsidaceae</taxon>
        <taxon>Nocardiopsis</taxon>
    </lineage>
</organism>
<dbReference type="AlphaFoldDB" id="A0A975L6B7"/>
<proteinExistence type="predicted"/>
<dbReference type="KEGG" id="nec:KGD82_17800"/>
<reference evidence="1" key="1">
    <citation type="submission" date="2021-05" db="EMBL/GenBank/DDBJ databases">
        <authorList>
            <person name="Kaiqin L."/>
            <person name="Jian G."/>
        </authorList>
    </citation>
    <scope>NUCLEOTIDE SEQUENCE</scope>
    <source>
        <strain evidence="1">HDS5</strain>
    </source>
</reference>
<evidence type="ECO:0000313" key="1">
    <source>
        <dbReference type="EMBL" id="QVJ00534.1"/>
    </source>
</evidence>
<keyword evidence="2" id="KW-1185">Reference proteome</keyword>
<dbReference type="Proteomes" id="UP000682416">
    <property type="component" value="Chromosome"/>
</dbReference>
<name>A0A975L6B7_9ACTN</name>
<evidence type="ECO:0000313" key="2">
    <source>
        <dbReference type="Proteomes" id="UP000682416"/>
    </source>
</evidence>
<accession>A0A975L6B7</accession>
<gene>
    <name evidence="1" type="ORF">KGD82_17800</name>
</gene>